<proteinExistence type="predicted"/>
<sequence length="890" mass="98402">MCQLATDKKQMTPLCCITCANPVRLGTHKTSCPLCKLELENYVHKHRELKCQLCILTEHFTDDEYSIIHKNLILKGYVSMEKARAKAEHSLYLAESKKTSIEEKIDRNELDKFNEIAKTIEQALELQISKLEKITEENFLASELWVRNMKARLASVYQGCIANNQATIVSVAQMAGNLVFLSTAAELLSSMETLVAKHMHQSSNCPTDQQLLNVCSPNSTIVSLIRQNVMDTLSKSLPLFKSHHNIKGILDSITLAKNIYVGHADLFKIHIVKSGLYVLPTVLVLPPKTTLGGASRRGEMSTMEQKLQCKFESRIMQTLTINKKHRSIIYGTIVLTEHSTIFNLYIIGRVYIVGSNVNIINCTIESTPAYSSESFAERYTGLPNCPIISKDNSMASTIPKLSKLIKSSASDCLSLRAISQTLKNLGVELDADSLAQLERDLGIINPCLVVTNKAASALLIKSKVNSNSLTSLSFNLSHKVPESGSTLYVGPKCPILVSSMSQLYIHGSSIFCTQINSPAMNTSFQSVKLSPVLEPDTQKSVVNSAIGYAQDYTREAERHSKESRSTETNEDTAANFSFILTPDRFLKDTEMILKGSLISVKGDSYLTMNDTHLFNSFVGVYTSDSSIHTNTCFITNCCVGSMVTDNAYDARFVYTVFSENGIGTMMHRLRNTSALYLSRYEMSSICGVVISNTAIDTNINHKYRVTEQKVPLSSTTPKLEGYEEDSIIGGSILLDVAPLSVTQSQSGEATGKPIYNTLSLRSSPALTKSTQLTSATKLPDHHCILVSKCDYQASNISCLAIVEDHIHHHSMNNMNCIMLHRNRIEVTQKRTPKGSVILQGESVSHWFNSIPMTNWIIPSANPDEYIKIIPRGADLAQILSTTLTSHTAIV</sequence>
<evidence type="ECO:0000313" key="1">
    <source>
        <dbReference type="EMBL" id="KWX11161.1"/>
    </source>
</evidence>
<comment type="caution">
    <text evidence="1">The sequence shown here is derived from an EMBL/GenBank/DDBJ whole genome shotgun (WGS) entry which is preliminary data.</text>
</comment>
<dbReference type="AlphaFoldDB" id="A0A132NM97"/>
<accession>A0A132NM97</accession>
<name>A0A132NM97_GIAIN</name>
<reference evidence="1 2" key="1">
    <citation type="journal article" date="2015" name="Mol. Biochem. Parasitol.">
        <title>Identification of polymorphic genes for use in assemblage B genotyping assays through comparative genomics of multiple assemblage B Giardia duodenalis isolates.</title>
        <authorList>
            <person name="Wielinga C."/>
            <person name="Thompson R.C."/>
            <person name="Monis P."/>
            <person name="Ryan U."/>
        </authorList>
    </citation>
    <scope>NUCLEOTIDE SEQUENCE [LARGE SCALE GENOMIC DNA]</scope>
    <source>
        <strain evidence="1 2">BAH15c1</strain>
    </source>
</reference>
<evidence type="ECO:0000313" key="2">
    <source>
        <dbReference type="Proteomes" id="UP000070089"/>
    </source>
</evidence>
<gene>
    <name evidence="1" type="ORF">QR46_4883</name>
</gene>
<dbReference type="EMBL" id="JXTI01000277">
    <property type="protein sequence ID" value="KWX11161.1"/>
    <property type="molecule type" value="Genomic_DNA"/>
</dbReference>
<organism evidence="1 2">
    <name type="scientific">Giardia duodenalis assemblage B</name>
    <dbReference type="NCBI Taxonomy" id="1394984"/>
    <lineage>
        <taxon>Eukaryota</taxon>
        <taxon>Metamonada</taxon>
        <taxon>Diplomonadida</taxon>
        <taxon>Hexamitidae</taxon>
        <taxon>Giardiinae</taxon>
        <taxon>Giardia</taxon>
    </lineage>
</organism>
<dbReference type="VEuPathDB" id="GiardiaDB:QR46_4883"/>
<dbReference type="OrthoDB" id="10296436at2759"/>
<protein>
    <submittedName>
        <fullName evidence="1">Uncharacterized protein</fullName>
    </submittedName>
</protein>
<dbReference type="Proteomes" id="UP000070089">
    <property type="component" value="Unassembled WGS sequence"/>
</dbReference>